<feature type="transmembrane region" description="Helical" evidence="2">
    <location>
        <begin position="36"/>
        <end position="55"/>
    </location>
</feature>
<feature type="transmembrane region" description="Helical" evidence="2">
    <location>
        <begin position="85"/>
        <end position="107"/>
    </location>
</feature>
<evidence type="ECO:0000313" key="5">
    <source>
        <dbReference type="Proteomes" id="UP001596066"/>
    </source>
</evidence>
<protein>
    <submittedName>
        <fullName evidence="4">DUF6286 domain-containing protein</fullName>
    </submittedName>
</protein>
<dbReference type="Proteomes" id="UP001596066">
    <property type="component" value="Unassembled WGS sequence"/>
</dbReference>
<proteinExistence type="predicted"/>
<dbReference type="RefSeq" id="WP_346141537.1">
    <property type="nucleotide sequence ID" value="NZ_BAAAUA010000005.1"/>
</dbReference>
<feature type="compositionally biased region" description="Low complexity" evidence="1">
    <location>
        <begin position="10"/>
        <end position="29"/>
    </location>
</feature>
<comment type="caution">
    <text evidence="4">The sequence shown here is derived from an EMBL/GenBank/DDBJ whole genome shotgun (WGS) entry which is preliminary data.</text>
</comment>
<gene>
    <name evidence="4" type="ORF">ACFPZF_37885</name>
</gene>
<keyword evidence="2" id="KW-0472">Membrane</keyword>
<reference evidence="5" key="1">
    <citation type="journal article" date="2019" name="Int. J. Syst. Evol. Microbiol.">
        <title>The Global Catalogue of Microorganisms (GCM) 10K type strain sequencing project: providing services to taxonomists for standard genome sequencing and annotation.</title>
        <authorList>
            <consortium name="The Broad Institute Genomics Platform"/>
            <consortium name="The Broad Institute Genome Sequencing Center for Infectious Disease"/>
            <person name="Wu L."/>
            <person name="Ma J."/>
        </authorList>
    </citation>
    <scope>NUCLEOTIDE SEQUENCE [LARGE SCALE GENOMIC DNA]</scope>
    <source>
        <strain evidence="5">CGMCC 4.1622</strain>
    </source>
</reference>
<evidence type="ECO:0000313" key="4">
    <source>
        <dbReference type="EMBL" id="MFC5647100.1"/>
    </source>
</evidence>
<evidence type="ECO:0000256" key="1">
    <source>
        <dbReference type="SAM" id="MobiDB-lite"/>
    </source>
</evidence>
<sequence>MNGPEALEVPGAPDSGDRAAAAGRGAPGPKLRSRRTAATCVVVTVVVIAAGALLYDVIAVRTGHPAREWRSRLAHQLATRHLDDIWVLTAAGVAVLLGALLCTLAFAPGLRRWLALEPAGAAIHRGGVAALIAERAAELPDVHGAKVKVSRRATRVTVTGAHDPAAVERALRAELARIPLAAPHRLDVRTRAVRAHGPHHRKALEQEP</sequence>
<dbReference type="Pfam" id="PF19803">
    <property type="entry name" value="DUF6286"/>
    <property type="match status" value="1"/>
</dbReference>
<feature type="region of interest" description="Disordered" evidence="1">
    <location>
        <begin position="1"/>
        <end position="31"/>
    </location>
</feature>
<keyword evidence="2" id="KW-0812">Transmembrane</keyword>
<dbReference type="EMBL" id="JBHSOC010000131">
    <property type="protein sequence ID" value="MFC5647100.1"/>
    <property type="molecule type" value="Genomic_DNA"/>
</dbReference>
<feature type="domain" description="DUF6286" evidence="3">
    <location>
        <begin position="96"/>
        <end position="191"/>
    </location>
</feature>
<name>A0ABW0VMH6_9ACTN</name>
<evidence type="ECO:0000256" key="2">
    <source>
        <dbReference type="SAM" id="Phobius"/>
    </source>
</evidence>
<keyword evidence="2" id="KW-1133">Transmembrane helix</keyword>
<keyword evidence="5" id="KW-1185">Reference proteome</keyword>
<organism evidence="4 5">
    <name type="scientific">Kitasatospora cinereorecta</name>
    <dbReference type="NCBI Taxonomy" id="285560"/>
    <lineage>
        <taxon>Bacteria</taxon>
        <taxon>Bacillati</taxon>
        <taxon>Actinomycetota</taxon>
        <taxon>Actinomycetes</taxon>
        <taxon>Kitasatosporales</taxon>
        <taxon>Streptomycetaceae</taxon>
        <taxon>Kitasatospora</taxon>
    </lineage>
</organism>
<accession>A0ABW0VMH6</accession>
<evidence type="ECO:0000259" key="3">
    <source>
        <dbReference type="Pfam" id="PF19803"/>
    </source>
</evidence>
<dbReference type="InterPro" id="IPR046253">
    <property type="entry name" value="DUF6286"/>
</dbReference>